<feature type="region of interest" description="Disordered" evidence="3">
    <location>
        <begin position="496"/>
        <end position="560"/>
    </location>
</feature>
<feature type="compositionally biased region" description="Polar residues" evidence="3">
    <location>
        <begin position="104"/>
        <end position="114"/>
    </location>
</feature>
<dbReference type="GO" id="GO:0003924">
    <property type="term" value="F:GTPase activity"/>
    <property type="evidence" value="ECO:0007669"/>
    <property type="project" value="InterPro"/>
</dbReference>
<dbReference type="InterPro" id="IPR001806">
    <property type="entry name" value="Small_GTPase"/>
</dbReference>
<protein>
    <recommendedName>
        <fullName evidence="6">P-loop containing nucleoside triphosphate hydrolase protein</fullName>
    </recommendedName>
</protein>
<dbReference type="InterPro" id="IPR027417">
    <property type="entry name" value="P-loop_NTPase"/>
</dbReference>
<accession>A0AA38W0C1</accession>
<comment type="caution">
    <text evidence="4">The sequence shown here is derived from an EMBL/GenBank/DDBJ whole genome shotgun (WGS) entry which is preliminary data.</text>
</comment>
<feature type="compositionally biased region" description="Acidic residues" evidence="3">
    <location>
        <begin position="511"/>
        <end position="524"/>
    </location>
</feature>
<name>A0AA38W0C1_9PEZI</name>
<dbReference type="Gene3D" id="3.40.50.300">
    <property type="entry name" value="P-loop containing nucleotide triphosphate hydrolases"/>
    <property type="match status" value="1"/>
</dbReference>
<dbReference type="EMBL" id="JANBVN010000019">
    <property type="protein sequence ID" value="KAJ9161764.1"/>
    <property type="molecule type" value="Genomic_DNA"/>
</dbReference>
<dbReference type="GO" id="GO:0005525">
    <property type="term" value="F:GTP binding"/>
    <property type="evidence" value="ECO:0007669"/>
    <property type="project" value="UniProtKB-KW"/>
</dbReference>
<sequence>MRRPAPKPTVRILILGGPGVGKNCLESRFTTTTYPPLYDPALTLSSRRYLTLSPGPPHTPPGPSTRPLDTSYGLSDLRQTPFEVGVGLAAGGGEGDGEGDRPGTASSTFSNPASRHNHLDGGGGTGFEEDGTAMRARAVVEADASRVTGREQQQHRPCAGCEREARTYLVELTNYPDLQYSRERAAVLARGEYDAVLLVYDVGSRASYDVLPGLAREISLYGRGGRRMKRASVEGLEVAVGGKVGRMKLRRRRSSAVVGDIPAVGRVSSSMSFRNSYRQYHGTTAPVLAMVGNKADLDAEFATIDLGLEAKRAALEEVDVEERGLVHPLYRDSQIYRDGLDAGGDIGVAIGGIPELLPRPKTVKRDTAASSTRPLLSPYSGRSFVSDGQDQEMLPRERGHPEAEEEWPLTGRMAGTGKVNDDAMSRFKPTALPTRTYASHPNLDSVIRRSAVSADYHLLATNRTSILSKRSVRTMQEGSKPLVLTKLPKSEAVENWIRTGSPTTAEHPGVEEDEEEEENVDDAVSDAGGRSGDRQGLAEGRGRSYSTTTTTAAPSRRQVSRVEGEMLARTLVADVPFYETSAKTGENVEEMFGAVVREVLRRRGVEAAPDAVVLAGCRRKHGQKKGRRKAKPKMAGGTKDQAELAPGLPDETGEERETPVIVDELPEADGSYTEFHEAQGTEHRRRRQSMLDRFRRVFIRKAPVMVDEVVG</sequence>
<keyword evidence="1" id="KW-0547">Nucleotide-binding</keyword>
<evidence type="ECO:0008006" key="6">
    <source>
        <dbReference type="Google" id="ProtNLM"/>
    </source>
</evidence>
<dbReference type="GO" id="GO:0007165">
    <property type="term" value="P:signal transduction"/>
    <property type="evidence" value="ECO:0007669"/>
    <property type="project" value="InterPro"/>
</dbReference>
<keyword evidence="2" id="KW-0342">GTP-binding</keyword>
<dbReference type="AlphaFoldDB" id="A0AA38W0C1"/>
<feature type="region of interest" description="Disordered" evidence="3">
    <location>
        <begin position="619"/>
        <end position="657"/>
    </location>
</feature>
<dbReference type="Pfam" id="PF00071">
    <property type="entry name" value="Ras"/>
    <property type="match status" value="1"/>
</dbReference>
<proteinExistence type="predicted"/>
<feature type="region of interest" description="Disordered" evidence="3">
    <location>
        <begin position="86"/>
        <end position="128"/>
    </location>
</feature>
<organism evidence="4 5">
    <name type="scientific">Coniochaeta hoffmannii</name>
    <dbReference type="NCBI Taxonomy" id="91930"/>
    <lineage>
        <taxon>Eukaryota</taxon>
        <taxon>Fungi</taxon>
        <taxon>Dikarya</taxon>
        <taxon>Ascomycota</taxon>
        <taxon>Pezizomycotina</taxon>
        <taxon>Sordariomycetes</taxon>
        <taxon>Sordariomycetidae</taxon>
        <taxon>Coniochaetales</taxon>
        <taxon>Coniochaetaceae</taxon>
        <taxon>Coniochaeta</taxon>
    </lineage>
</organism>
<gene>
    <name evidence="4" type="ORF">NKR19_g2023</name>
</gene>
<dbReference type="Proteomes" id="UP001174691">
    <property type="component" value="Unassembled WGS sequence"/>
</dbReference>
<feature type="region of interest" description="Disordered" evidence="3">
    <location>
        <begin position="362"/>
        <end position="406"/>
    </location>
</feature>
<reference evidence="4" key="1">
    <citation type="submission" date="2022-07" db="EMBL/GenBank/DDBJ databases">
        <title>Fungi with potential for degradation of polypropylene.</title>
        <authorList>
            <person name="Gostincar C."/>
        </authorList>
    </citation>
    <scope>NUCLEOTIDE SEQUENCE</scope>
    <source>
        <strain evidence="4">EXF-13287</strain>
    </source>
</reference>
<evidence type="ECO:0000256" key="2">
    <source>
        <dbReference type="ARBA" id="ARBA00023134"/>
    </source>
</evidence>
<feature type="compositionally biased region" description="Basic residues" evidence="3">
    <location>
        <begin position="619"/>
        <end position="632"/>
    </location>
</feature>
<feature type="compositionally biased region" description="Pro residues" evidence="3">
    <location>
        <begin position="54"/>
        <end position="64"/>
    </location>
</feature>
<dbReference type="InterPro" id="IPR020849">
    <property type="entry name" value="Small_GTPase_Ras-type"/>
</dbReference>
<evidence type="ECO:0000256" key="3">
    <source>
        <dbReference type="SAM" id="MobiDB-lite"/>
    </source>
</evidence>
<feature type="compositionally biased region" description="Basic and acidic residues" evidence="3">
    <location>
        <begin position="393"/>
        <end position="402"/>
    </location>
</feature>
<evidence type="ECO:0000256" key="1">
    <source>
        <dbReference type="ARBA" id="ARBA00022741"/>
    </source>
</evidence>
<feature type="region of interest" description="Disordered" evidence="3">
    <location>
        <begin position="49"/>
        <end position="72"/>
    </location>
</feature>
<evidence type="ECO:0000313" key="4">
    <source>
        <dbReference type="EMBL" id="KAJ9161764.1"/>
    </source>
</evidence>
<keyword evidence="5" id="KW-1185">Reference proteome</keyword>
<dbReference type="SUPFAM" id="SSF52540">
    <property type="entry name" value="P-loop containing nucleoside triphosphate hydrolases"/>
    <property type="match status" value="1"/>
</dbReference>
<evidence type="ECO:0000313" key="5">
    <source>
        <dbReference type="Proteomes" id="UP001174691"/>
    </source>
</evidence>
<dbReference type="PANTHER" id="PTHR24070">
    <property type="entry name" value="RAS, DI-RAS, AND RHEB FAMILY MEMBERS OF SMALL GTPASE SUPERFAMILY"/>
    <property type="match status" value="1"/>
</dbReference>
<dbReference type="GO" id="GO:0016020">
    <property type="term" value="C:membrane"/>
    <property type="evidence" value="ECO:0007669"/>
    <property type="project" value="InterPro"/>
</dbReference>